<accession>A0A9P6DIV5</accession>
<evidence type="ECO:0000313" key="2">
    <source>
        <dbReference type="Proteomes" id="UP000807025"/>
    </source>
</evidence>
<organism evidence="1 2">
    <name type="scientific">Pleurotus eryngii</name>
    <name type="common">Boletus of the steppes</name>
    <dbReference type="NCBI Taxonomy" id="5323"/>
    <lineage>
        <taxon>Eukaryota</taxon>
        <taxon>Fungi</taxon>
        <taxon>Dikarya</taxon>
        <taxon>Basidiomycota</taxon>
        <taxon>Agaricomycotina</taxon>
        <taxon>Agaricomycetes</taxon>
        <taxon>Agaricomycetidae</taxon>
        <taxon>Agaricales</taxon>
        <taxon>Pleurotineae</taxon>
        <taxon>Pleurotaceae</taxon>
        <taxon>Pleurotus</taxon>
    </lineage>
</organism>
<keyword evidence="2" id="KW-1185">Reference proteome</keyword>
<proteinExistence type="predicted"/>
<reference evidence="1" key="1">
    <citation type="submission" date="2020-11" db="EMBL/GenBank/DDBJ databases">
        <authorList>
            <consortium name="DOE Joint Genome Institute"/>
            <person name="Ahrendt S."/>
            <person name="Riley R."/>
            <person name="Andreopoulos W."/>
            <person name="Labutti K."/>
            <person name="Pangilinan J."/>
            <person name="Ruiz-Duenas F.J."/>
            <person name="Barrasa J.M."/>
            <person name="Sanchez-Garcia M."/>
            <person name="Camarero S."/>
            <person name="Miyauchi S."/>
            <person name="Serrano A."/>
            <person name="Linde D."/>
            <person name="Babiker R."/>
            <person name="Drula E."/>
            <person name="Ayuso-Fernandez I."/>
            <person name="Pacheco R."/>
            <person name="Padilla G."/>
            <person name="Ferreira P."/>
            <person name="Barriuso J."/>
            <person name="Kellner H."/>
            <person name="Castanera R."/>
            <person name="Alfaro M."/>
            <person name="Ramirez L."/>
            <person name="Pisabarro A.G."/>
            <person name="Kuo A."/>
            <person name="Tritt A."/>
            <person name="Lipzen A."/>
            <person name="He G."/>
            <person name="Yan M."/>
            <person name="Ng V."/>
            <person name="Cullen D."/>
            <person name="Martin F."/>
            <person name="Rosso M.-N."/>
            <person name="Henrissat B."/>
            <person name="Hibbett D."/>
            <person name="Martinez A.T."/>
            <person name="Grigoriev I.V."/>
        </authorList>
    </citation>
    <scope>NUCLEOTIDE SEQUENCE</scope>
    <source>
        <strain evidence="1">ATCC 90797</strain>
    </source>
</reference>
<dbReference type="Proteomes" id="UP000807025">
    <property type="component" value="Unassembled WGS sequence"/>
</dbReference>
<sequence>MNPYENPSFPSCTPSVAEKDDEYRTKTRVVICKYIEIKPQADLGIQIRAVEFQKYTTRQDNFIPPGRIDDKASVSSR</sequence>
<gene>
    <name evidence="1" type="ORF">BDN71DRAFT_121639</name>
</gene>
<comment type="caution">
    <text evidence="1">The sequence shown here is derived from an EMBL/GenBank/DDBJ whole genome shotgun (WGS) entry which is preliminary data.</text>
</comment>
<evidence type="ECO:0000313" key="1">
    <source>
        <dbReference type="EMBL" id="KAF9499538.1"/>
    </source>
</evidence>
<dbReference type="EMBL" id="MU154531">
    <property type="protein sequence ID" value="KAF9499538.1"/>
    <property type="molecule type" value="Genomic_DNA"/>
</dbReference>
<name>A0A9P6DIV5_PLEER</name>
<dbReference type="AlphaFoldDB" id="A0A9P6DIV5"/>
<protein>
    <submittedName>
        <fullName evidence="1">Uncharacterized protein</fullName>
    </submittedName>
</protein>